<comment type="similarity">
    <text evidence="2">Belongs to the bacterial solute-binding protein 8 family.</text>
</comment>
<dbReference type="PANTHER" id="PTHR30532:SF1">
    <property type="entry name" value="IRON(3+)-HYDROXAMATE-BINDING PROTEIN FHUD"/>
    <property type="match status" value="1"/>
</dbReference>
<dbReference type="OrthoDB" id="9793175at2"/>
<dbReference type="Gene3D" id="3.40.50.1980">
    <property type="entry name" value="Nitrogenase molybdenum iron protein domain"/>
    <property type="match status" value="2"/>
</dbReference>
<evidence type="ECO:0000256" key="2">
    <source>
        <dbReference type="ARBA" id="ARBA00008814"/>
    </source>
</evidence>
<dbReference type="eggNOG" id="COG0614">
    <property type="taxonomic scope" value="Bacteria"/>
</dbReference>
<protein>
    <submittedName>
        <fullName evidence="6">Putative iron-siderophore binding protein</fullName>
    </submittedName>
</protein>
<reference evidence="6 7" key="1">
    <citation type="submission" date="2011-05" db="EMBL/GenBank/DDBJ databases">
        <title>Whole genome sequence of Microlunatus phosphovorus NM-1.</title>
        <authorList>
            <person name="Hosoyama A."/>
            <person name="Sasaki K."/>
            <person name="Harada T."/>
            <person name="Igarashi R."/>
            <person name="Kawakoshi A."/>
            <person name="Sasagawa M."/>
            <person name="Fukada J."/>
            <person name="Nakamura S."/>
            <person name="Katano Y."/>
            <person name="Hanada S."/>
            <person name="Kamagata Y."/>
            <person name="Nakamura N."/>
            <person name="Yamazaki S."/>
            <person name="Fujita N."/>
        </authorList>
    </citation>
    <scope>NUCLEOTIDE SEQUENCE [LARGE SCALE GENOMIC DNA]</scope>
    <source>
        <strain evidence="7">ATCC 700054 / DSM 10555 / JCM 9379 / NBRC 101784 / NCIMB 13414 / VKM Ac-1990 / NM-1</strain>
    </source>
</reference>
<dbReference type="Proteomes" id="UP000007947">
    <property type="component" value="Chromosome"/>
</dbReference>
<proteinExistence type="inferred from homology"/>
<evidence type="ECO:0000313" key="7">
    <source>
        <dbReference type="Proteomes" id="UP000007947"/>
    </source>
</evidence>
<evidence type="ECO:0000256" key="4">
    <source>
        <dbReference type="ARBA" id="ARBA00022729"/>
    </source>
</evidence>
<dbReference type="EMBL" id="AP012204">
    <property type="protein sequence ID" value="BAK35921.1"/>
    <property type="molecule type" value="Genomic_DNA"/>
</dbReference>
<dbReference type="KEGG" id="mph:MLP_29070"/>
<dbReference type="PANTHER" id="PTHR30532">
    <property type="entry name" value="IRON III DICITRATE-BINDING PERIPLASMIC PROTEIN"/>
    <property type="match status" value="1"/>
</dbReference>
<dbReference type="InterPro" id="IPR006311">
    <property type="entry name" value="TAT_signal"/>
</dbReference>
<dbReference type="STRING" id="1032480.MLP_29070"/>
<evidence type="ECO:0000256" key="3">
    <source>
        <dbReference type="ARBA" id="ARBA00022448"/>
    </source>
</evidence>
<dbReference type="PROSITE" id="PS51318">
    <property type="entry name" value="TAT"/>
    <property type="match status" value="1"/>
</dbReference>
<keyword evidence="4" id="KW-0732">Signal</keyword>
<name>F5XJM1_MICPN</name>
<organism evidence="6 7">
    <name type="scientific">Microlunatus phosphovorus (strain ATCC 700054 / DSM 10555 / JCM 9379 / NBRC 101784 / NCIMB 13414 / VKM Ac-1990 / NM-1)</name>
    <dbReference type="NCBI Taxonomy" id="1032480"/>
    <lineage>
        <taxon>Bacteria</taxon>
        <taxon>Bacillati</taxon>
        <taxon>Actinomycetota</taxon>
        <taxon>Actinomycetes</taxon>
        <taxon>Propionibacteriales</taxon>
        <taxon>Propionibacteriaceae</taxon>
        <taxon>Microlunatus</taxon>
    </lineage>
</organism>
<gene>
    <name evidence="6" type="ordered locus">MLP_29070</name>
</gene>
<sequence length="325" mass="34566">MSMTTLADELNGLNRRDLLAAGLAVSIATLAGCAGSAADSAPSPSATAHTVTDFLGETTIPVQSQRVVADSVSIYAHLFALGITPVAAALPGGISTSYFAPKNDPIRNVVADDGWTIDLEKALALDPDLVVAVGADYNTDNCQRYRAAVSTYCFEEGYRDIDEVKRNFLALGAALGRSDQALDAIADYDAKVADAKERLAPKLGEIGQVGVVRFDSGGFIGIRRDDIHNAVFYSLGLSEPEWPPAGESGYVELSLESLEVLNGAQTLFVTTDDDVDIDETKVFSSKIWRQVKPVAAERAFFVGAWNGSDLLQLNRMVDDVVAAVS</sequence>
<evidence type="ECO:0000256" key="1">
    <source>
        <dbReference type="ARBA" id="ARBA00004196"/>
    </source>
</evidence>
<dbReference type="InterPro" id="IPR002491">
    <property type="entry name" value="ABC_transptr_periplasmic_BD"/>
</dbReference>
<evidence type="ECO:0000259" key="5">
    <source>
        <dbReference type="PROSITE" id="PS50983"/>
    </source>
</evidence>
<keyword evidence="7" id="KW-1185">Reference proteome</keyword>
<dbReference type="HOGENOM" id="CLU_854756_0_0_11"/>
<dbReference type="GO" id="GO:1901678">
    <property type="term" value="P:iron coordination entity transport"/>
    <property type="evidence" value="ECO:0007669"/>
    <property type="project" value="UniProtKB-ARBA"/>
</dbReference>
<dbReference type="SUPFAM" id="SSF53807">
    <property type="entry name" value="Helical backbone' metal receptor"/>
    <property type="match status" value="1"/>
</dbReference>
<feature type="domain" description="Fe/B12 periplasmic-binding" evidence="5">
    <location>
        <begin position="66"/>
        <end position="325"/>
    </location>
</feature>
<dbReference type="AlphaFoldDB" id="F5XJM1"/>
<dbReference type="PROSITE" id="PS50983">
    <property type="entry name" value="FE_B12_PBP"/>
    <property type="match status" value="1"/>
</dbReference>
<dbReference type="InterPro" id="IPR051313">
    <property type="entry name" value="Bact_iron-sidero_bind"/>
</dbReference>
<keyword evidence="3" id="KW-0813">Transport</keyword>
<evidence type="ECO:0000313" key="6">
    <source>
        <dbReference type="EMBL" id="BAK35921.1"/>
    </source>
</evidence>
<accession>F5XJM1</accession>
<dbReference type="RefSeq" id="WP_013863790.1">
    <property type="nucleotide sequence ID" value="NC_015635.1"/>
</dbReference>
<dbReference type="Pfam" id="PF01497">
    <property type="entry name" value="Peripla_BP_2"/>
    <property type="match status" value="1"/>
</dbReference>
<dbReference type="GO" id="GO:0030288">
    <property type="term" value="C:outer membrane-bounded periplasmic space"/>
    <property type="evidence" value="ECO:0007669"/>
    <property type="project" value="TreeGrafter"/>
</dbReference>
<comment type="subcellular location">
    <subcellularLocation>
        <location evidence="1">Cell envelope</location>
    </subcellularLocation>
</comment>